<dbReference type="KEGG" id="cnt:JT31_02880"/>
<dbReference type="GO" id="GO:0043565">
    <property type="term" value="F:sequence-specific DNA binding"/>
    <property type="evidence" value="ECO:0007669"/>
    <property type="project" value="UniProtKB-ARBA"/>
</dbReference>
<sequence length="120" mass="13507">MTTAEALPNIMIISGQPALITWVPEINLFRGKFLGLTGYCDFVADSAAGLIREGETALRYYLEDCHSAGIEPFEKEEKMKTFTLRYPESFGERLSVAAAEQQMSVNSYIIDVLTKHLRNR</sequence>
<organism evidence="1 2">
    <name type="scientific">Cedecea neteri</name>
    <dbReference type="NCBI Taxonomy" id="158822"/>
    <lineage>
        <taxon>Bacteria</taxon>
        <taxon>Pseudomonadati</taxon>
        <taxon>Pseudomonadota</taxon>
        <taxon>Gammaproteobacteria</taxon>
        <taxon>Enterobacterales</taxon>
        <taxon>Enterobacteriaceae</taxon>
        <taxon>Cedecea</taxon>
    </lineage>
</organism>
<name>A0A089PUA4_9ENTR</name>
<proteinExistence type="predicted"/>
<evidence type="ECO:0000313" key="2">
    <source>
        <dbReference type="Proteomes" id="UP000029481"/>
    </source>
</evidence>
<dbReference type="Proteomes" id="UP000029481">
    <property type="component" value="Chromosome"/>
</dbReference>
<dbReference type="InterPro" id="IPR008651">
    <property type="entry name" value="Uncharacterised_HicB"/>
</dbReference>
<dbReference type="InterPro" id="IPR010985">
    <property type="entry name" value="Ribbon_hlx_hlx"/>
</dbReference>
<dbReference type="SUPFAM" id="SSF47598">
    <property type="entry name" value="Ribbon-helix-helix"/>
    <property type="match status" value="1"/>
</dbReference>
<evidence type="ECO:0000313" key="1">
    <source>
        <dbReference type="EMBL" id="AIR03593.1"/>
    </source>
</evidence>
<dbReference type="InterPro" id="IPR013321">
    <property type="entry name" value="Arc_rbn_hlx_hlx"/>
</dbReference>
<protein>
    <submittedName>
        <fullName evidence="1">DNA repair protein</fullName>
    </submittedName>
</protein>
<dbReference type="OrthoDB" id="5297106at2"/>
<reference evidence="1 2" key="1">
    <citation type="submission" date="2014-09" db="EMBL/GenBank/DDBJ databases">
        <title>Cedecea neteri SSMD04 Genome Sequencing.</title>
        <authorList>
            <person name="Tan J.-Y."/>
        </authorList>
    </citation>
    <scope>NUCLEOTIDE SEQUENCE [LARGE SCALE GENOMIC DNA]</scope>
    <source>
        <strain evidence="1 2">SSMD04</strain>
    </source>
</reference>
<dbReference type="Gene3D" id="1.10.1220.10">
    <property type="entry name" value="Met repressor-like"/>
    <property type="match status" value="1"/>
</dbReference>
<gene>
    <name evidence="1" type="ORF">JT31_02880</name>
</gene>
<dbReference type="EMBL" id="CP009451">
    <property type="protein sequence ID" value="AIR03593.1"/>
    <property type="molecule type" value="Genomic_DNA"/>
</dbReference>
<dbReference type="AlphaFoldDB" id="A0A089PUA4"/>
<dbReference type="Pfam" id="PF05534">
    <property type="entry name" value="HicB"/>
    <property type="match status" value="1"/>
</dbReference>
<dbReference type="RefSeq" id="WP_038473076.1">
    <property type="nucleotide sequence ID" value="NZ_CP009451.1"/>
</dbReference>
<dbReference type="GO" id="GO:0006355">
    <property type="term" value="P:regulation of DNA-templated transcription"/>
    <property type="evidence" value="ECO:0007669"/>
    <property type="project" value="InterPro"/>
</dbReference>
<keyword evidence="2" id="KW-1185">Reference proteome</keyword>
<accession>A0A089PUA4</accession>